<comment type="caution">
    <text evidence="2">The sequence shown here is derived from an EMBL/GenBank/DDBJ whole genome shotgun (WGS) entry which is preliminary data.</text>
</comment>
<organism evidence="2 3">
    <name type="scientific">Streptomyces cuspidosporus</name>
    <dbReference type="NCBI Taxonomy" id="66882"/>
    <lineage>
        <taxon>Bacteria</taxon>
        <taxon>Bacillati</taxon>
        <taxon>Actinomycetota</taxon>
        <taxon>Actinomycetes</taxon>
        <taxon>Kitasatosporales</taxon>
        <taxon>Streptomycetaceae</taxon>
        <taxon>Streptomyces</taxon>
    </lineage>
</organism>
<keyword evidence="3" id="KW-1185">Reference proteome</keyword>
<evidence type="ECO:0000313" key="2">
    <source>
        <dbReference type="EMBL" id="GAA2338737.1"/>
    </source>
</evidence>
<feature type="region of interest" description="Disordered" evidence="1">
    <location>
        <begin position="128"/>
        <end position="153"/>
    </location>
</feature>
<proteinExistence type="predicted"/>
<dbReference type="Proteomes" id="UP001500253">
    <property type="component" value="Unassembled WGS sequence"/>
</dbReference>
<evidence type="ECO:0000313" key="3">
    <source>
        <dbReference type="Proteomes" id="UP001500253"/>
    </source>
</evidence>
<evidence type="ECO:0000256" key="1">
    <source>
        <dbReference type="SAM" id="MobiDB-lite"/>
    </source>
</evidence>
<name>A0ABN3FVT6_9ACTN</name>
<sequence>MAHAAYMDRDERHDRSERAERLTQYLTELQERIDPRSLELLMRLLRELSTSPAVRGGTYELGMGPEEKELFTPALQAELLVLFGLLTSQDERVVVDLGDSPHAKGMKVLVPQDRADDPDFLLRHKQRVAAEAEQRERDRREVEGIARASGMEP</sequence>
<dbReference type="EMBL" id="BAAASD010000007">
    <property type="protein sequence ID" value="GAA2338737.1"/>
    <property type="molecule type" value="Genomic_DNA"/>
</dbReference>
<feature type="compositionally biased region" description="Basic and acidic residues" evidence="1">
    <location>
        <begin position="128"/>
        <end position="144"/>
    </location>
</feature>
<gene>
    <name evidence="2" type="ORF">GCM10010246_24240</name>
</gene>
<accession>A0ABN3FVT6</accession>
<reference evidence="2 3" key="1">
    <citation type="journal article" date="2019" name="Int. J. Syst. Evol. Microbiol.">
        <title>The Global Catalogue of Microorganisms (GCM) 10K type strain sequencing project: providing services to taxonomists for standard genome sequencing and annotation.</title>
        <authorList>
            <consortium name="The Broad Institute Genomics Platform"/>
            <consortium name="The Broad Institute Genome Sequencing Center for Infectious Disease"/>
            <person name="Wu L."/>
            <person name="Ma J."/>
        </authorList>
    </citation>
    <scope>NUCLEOTIDE SEQUENCE [LARGE SCALE GENOMIC DNA]</scope>
    <source>
        <strain evidence="2 3">JCM 4316</strain>
    </source>
</reference>
<protein>
    <submittedName>
        <fullName evidence="2">Uncharacterized protein</fullName>
    </submittedName>
</protein>